<keyword evidence="1" id="KW-1277">Toxin-antitoxin system</keyword>
<keyword evidence="2" id="KW-0255">Endonuclease</keyword>
<protein>
    <submittedName>
        <fullName evidence="2">mRNA-degrading endonuclease RelE of RelBE toxin-antitoxin system</fullName>
    </submittedName>
</protein>
<keyword evidence="2" id="KW-0540">Nuclease</keyword>
<dbReference type="InterPro" id="IPR052747">
    <property type="entry name" value="TA_system_RelE_toxin"/>
</dbReference>
<accession>A0A4R8M7H3</accession>
<reference evidence="2 3" key="1">
    <citation type="submission" date="2019-03" db="EMBL/GenBank/DDBJ databases">
        <title>Genomic Encyclopedia of Type Strains, Phase IV (KMG-IV): sequencing the most valuable type-strain genomes for metagenomic binning, comparative biology and taxonomic classification.</title>
        <authorList>
            <person name="Goeker M."/>
        </authorList>
    </citation>
    <scope>NUCLEOTIDE SEQUENCE [LARGE SCALE GENOMIC DNA]</scope>
    <source>
        <strain evidence="2 3">DSM 25964</strain>
    </source>
</reference>
<dbReference type="Gene3D" id="3.30.2310.20">
    <property type="entry name" value="RelE-like"/>
    <property type="match status" value="1"/>
</dbReference>
<dbReference type="GO" id="GO:0004519">
    <property type="term" value="F:endonuclease activity"/>
    <property type="evidence" value="ECO:0007669"/>
    <property type="project" value="UniProtKB-KW"/>
</dbReference>
<evidence type="ECO:0000256" key="1">
    <source>
        <dbReference type="ARBA" id="ARBA00022649"/>
    </source>
</evidence>
<keyword evidence="2" id="KW-0378">Hydrolase</keyword>
<dbReference type="AlphaFoldDB" id="A0A4R8M7H3"/>
<dbReference type="PANTHER" id="PTHR38813">
    <property type="match status" value="1"/>
</dbReference>
<dbReference type="Pfam" id="PF05016">
    <property type="entry name" value="ParE_toxin"/>
    <property type="match status" value="1"/>
</dbReference>
<keyword evidence="3" id="KW-1185">Reference proteome</keyword>
<evidence type="ECO:0000313" key="3">
    <source>
        <dbReference type="Proteomes" id="UP000295066"/>
    </source>
</evidence>
<dbReference type="SUPFAM" id="SSF143011">
    <property type="entry name" value="RelE-like"/>
    <property type="match status" value="1"/>
</dbReference>
<dbReference type="EMBL" id="SORI01000012">
    <property type="protein sequence ID" value="TDY59556.1"/>
    <property type="molecule type" value="Genomic_DNA"/>
</dbReference>
<name>A0A4R8M7H3_9BACT</name>
<evidence type="ECO:0000313" key="2">
    <source>
        <dbReference type="EMBL" id="TDY59556.1"/>
    </source>
</evidence>
<sequence length="84" mass="9570">MSSWAVFLSPEVKKRLEKIPNPDRRRILTALDALSNGPSGDIKPLKGRSEWRLRIGGWRILLDVDEPDRKIRVSSIGSRGDVYK</sequence>
<dbReference type="InterPro" id="IPR035093">
    <property type="entry name" value="RelE/ParE_toxin_dom_sf"/>
</dbReference>
<comment type="caution">
    <text evidence="2">The sequence shown here is derived from an EMBL/GenBank/DDBJ whole genome shotgun (WGS) entry which is preliminary data.</text>
</comment>
<dbReference type="Proteomes" id="UP000295066">
    <property type="component" value="Unassembled WGS sequence"/>
</dbReference>
<dbReference type="InterPro" id="IPR007712">
    <property type="entry name" value="RelE/ParE_toxin"/>
</dbReference>
<dbReference type="PANTHER" id="PTHR38813:SF1">
    <property type="entry name" value="TOXIN RELE1-RELATED"/>
    <property type="match status" value="1"/>
</dbReference>
<proteinExistence type="predicted"/>
<gene>
    <name evidence="2" type="ORF">C8D99_11265</name>
</gene>
<organism evidence="2 3">
    <name type="scientific">Aminivibrio pyruvatiphilus</name>
    <dbReference type="NCBI Taxonomy" id="1005740"/>
    <lineage>
        <taxon>Bacteria</taxon>
        <taxon>Thermotogati</taxon>
        <taxon>Synergistota</taxon>
        <taxon>Synergistia</taxon>
        <taxon>Synergistales</taxon>
        <taxon>Aminobacteriaceae</taxon>
        <taxon>Aminivibrio</taxon>
    </lineage>
</organism>